<organism evidence="1 2">
    <name type="scientific">Candidatus Collierbacteria bacterium GW2011_GWA1_44_12</name>
    <dbReference type="NCBI Taxonomy" id="1618376"/>
    <lineage>
        <taxon>Bacteria</taxon>
        <taxon>Candidatus Collieribacteriota</taxon>
    </lineage>
</organism>
<name>A0A0G1JG26_9BACT</name>
<proteinExistence type="predicted"/>
<gene>
    <name evidence="1" type="ORF">UW23_C0043G0003</name>
</gene>
<dbReference type="Gene3D" id="3.40.10.10">
    <property type="entry name" value="DNA Methylphosphotriester Repair Domain"/>
    <property type="match status" value="1"/>
</dbReference>
<dbReference type="Proteomes" id="UP000034069">
    <property type="component" value="Unassembled WGS sequence"/>
</dbReference>
<protein>
    <submittedName>
        <fullName evidence="1">Uncharacterized protein</fullName>
    </submittedName>
</protein>
<evidence type="ECO:0000313" key="1">
    <source>
        <dbReference type="EMBL" id="KKT34339.1"/>
    </source>
</evidence>
<dbReference type="SUPFAM" id="SSF57884">
    <property type="entry name" value="Ada DNA repair protein, N-terminal domain (N-Ada 10)"/>
    <property type="match status" value="1"/>
</dbReference>
<dbReference type="InterPro" id="IPR035451">
    <property type="entry name" value="Ada-like_dom_sf"/>
</dbReference>
<sequence length="126" mass="14167">MNLEKRESDNSRHYLVTVISEEGTVAVESSIKPLLGGYISMRKYGNPDYCPSATRHHRKAKAETGQMKNLIYFDSVETAVLCGYSPCGNCWIRGDMAVTRWKEYIDACNKFGIVSIPEPKVISNTK</sequence>
<reference evidence="1 2" key="1">
    <citation type="journal article" date="2015" name="Nature">
        <title>rRNA introns, odd ribosomes, and small enigmatic genomes across a large radiation of phyla.</title>
        <authorList>
            <person name="Brown C.T."/>
            <person name="Hug L.A."/>
            <person name="Thomas B.C."/>
            <person name="Sharon I."/>
            <person name="Castelle C.J."/>
            <person name="Singh A."/>
            <person name="Wilkins M.J."/>
            <person name="Williams K.H."/>
            <person name="Banfield J.F."/>
        </authorList>
    </citation>
    <scope>NUCLEOTIDE SEQUENCE [LARGE SCALE GENOMIC DNA]</scope>
</reference>
<dbReference type="AlphaFoldDB" id="A0A0G1JG26"/>
<accession>A0A0G1JG26</accession>
<dbReference type="EMBL" id="LCHN01000043">
    <property type="protein sequence ID" value="KKT34339.1"/>
    <property type="molecule type" value="Genomic_DNA"/>
</dbReference>
<comment type="caution">
    <text evidence="1">The sequence shown here is derived from an EMBL/GenBank/DDBJ whole genome shotgun (WGS) entry which is preliminary data.</text>
</comment>
<evidence type="ECO:0000313" key="2">
    <source>
        <dbReference type="Proteomes" id="UP000034069"/>
    </source>
</evidence>